<dbReference type="SUPFAM" id="SSF143422">
    <property type="entry name" value="Transposase IS200-like"/>
    <property type="match status" value="1"/>
</dbReference>
<name>A0A0G1X0P7_9BACT</name>
<comment type="caution">
    <text evidence="2">The sequence shown here is derived from an EMBL/GenBank/DDBJ whole genome shotgun (WGS) entry which is preliminary data.</text>
</comment>
<dbReference type="EMBL" id="LCQW01000007">
    <property type="protein sequence ID" value="KKW24465.1"/>
    <property type="molecule type" value="Genomic_DNA"/>
</dbReference>
<dbReference type="Proteomes" id="UP000034273">
    <property type="component" value="Unassembled WGS sequence"/>
</dbReference>
<sequence>MAYRREQFAVDEWYHCYNRGVDKRTVFESDNDYRRFVQTIYLSNNAESTNRFNIKHFEHDRFFERARGELLVEIGAYCLMPNHFHLLLREHSEGGITKFMHKLGTSYTMYFNIKHERIGNLFLKPFRSRHVHDDKYFRHVAQYIHLNSVEIFERGWKQGVVRSIKNLEKNLIAYPYSSYPDYFGSARPEKAILDPCWMGVLRSEMAPPRELLFDALQYYENLG</sequence>
<dbReference type="InterPro" id="IPR002686">
    <property type="entry name" value="Transposase_17"/>
</dbReference>
<evidence type="ECO:0000259" key="1">
    <source>
        <dbReference type="SMART" id="SM01321"/>
    </source>
</evidence>
<accession>A0A0G1X0P7</accession>
<dbReference type="PANTHER" id="PTHR34322">
    <property type="entry name" value="TRANSPOSASE, Y1_TNP DOMAIN-CONTAINING"/>
    <property type="match status" value="1"/>
</dbReference>
<gene>
    <name evidence="2" type="ORF">UY67_C0007G0033</name>
</gene>
<dbReference type="PANTHER" id="PTHR34322:SF2">
    <property type="entry name" value="TRANSPOSASE IS200-LIKE DOMAIN-CONTAINING PROTEIN"/>
    <property type="match status" value="1"/>
</dbReference>
<dbReference type="GO" id="GO:0003677">
    <property type="term" value="F:DNA binding"/>
    <property type="evidence" value="ECO:0007669"/>
    <property type="project" value="InterPro"/>
</dbReference>
<dbReference type="Pfam" id="PF01797">
    <property type="entry name" value="Y1_Tnp"/>
    <property type="match status" value="1"/>
</dbReference>
<dbReference type="SMART" id="SM01321">
    <property type="entry name" value="Y1_Tnp"/>
    <property type="match status" value="1"/>
</dbReference>
<dbReference type="GO" id="GO:0006313">
    <property type="term" value="P:DNA transposition"/>
    <property type="evidence" value="ECO:0007669"/>
    <property type="project" value="InterPro"/>
</dbReference>
<evidence type="ECO:0000313" key="3">
    <source>
        <dbReference type="Proteomes" id="UP000034273"/>
    </source>
</evidence>
<organism evidence="2 3">
    <name type="scientific">Candidatus Kaiserbacteria bacterium GW2011_GWA2_52_12</name>
    <dbReference type="NCBI Taxonomy" id="1618671"/>
    <lineage>
        <taxon>Bacteria</taxon>
        <taxon>Candidatus Kaiseribacteriota</taxon>
    </lineage>
</organism>
<protein>
    <submittedName>
        <fullName evidence="2">Transposase</fullName>
    </submittedName>
</protein>
<dbReference type="GO" id="GO:0004803">
    <property type="term" value="F:transposase activity"/>
    <property type="evidence" value="ECO:0007669"/>
    <property type="project" value="InterPro"/>
</dbReference>
<evidence type="ECO:0000313" key="2">
    <source>
        <dbReference type="EMBL" id="KKW24465.1"/>
    </source>
</evidence>
<dbReference type="InterPro" id="IPR036515">
    <property type="entry name" value="Transposase_17_sf"/>
</dbReference>
<proteinExistence type="predicted"/>
<dbReference type="AlphaFoldDB" id="A0A0G1X0P7"/>
<feature type="domain" description="Transposase IS200-like" evidence="1">
    <location>
        <begin position="9"/>
        <end position="147"/>
    </location>
</feature>
<dbReference type="Gene3D" id="3.30.70.1290">
    <property type="entry name" value="Transposase IS200-like"/>
    <property type="match status" value="1"/>
</dbReference>
<reference evidence="2 3" key="1">
    <citation type="journal article" date="2015" name="Nature">
        <title>rRNA introns, odd ribosomes, and small enigmatic genomes across a large radiation of phyla.</title>
        <authorList>
            <person name="Brown C.T."/>
            <person name="Hug L.A."/>
            <person name="Thomas B.C."/>
            <person name="Sharon I."/>
            <person name="Castelle C.J."/>
            <person name="Singh A."/>
            <person name="Wilkins M.J."/>
            <person name="Williams K.H."/>
            <person name="Banfield J.F."/>
        </authorList>
    </citation>
    <scope>NUCLEOTIDE SEQUENCE [LARGE SCALE GENOMIC DNA]</scope>
</reference>